<comment type="subcellular location">
    <subcellularLocation>
        <location evidence="1">Membrane</location>
        <topology evidence="1">Multi-pass membrane protein</topology>
    </subcellularLocation>
</comment>
<dbReference type="EMBL" id="CH916372">
    <property type="protein sequence ID" value="EDV99054.1"/>
    <property type="molecule type" value="Genomic_DNA"/>
</dbReference>
<dbReference type="KEGG" id="dgr:6566537"/>
<keyword evidence="8" id="KW-1185">Reference proteome</keyword>
<feature type="compositionally biased region" description="Low complexity" evidence="5">
    <location>
        <begin position="322"/>
        <end position="333"/>
    </location>
</feature>
<feature type="region of interest" description="Disordered" evidence="5">
    <location>
        <begin position="306"/>
        <end position="375"/>
    </location>
</feature>
<evidence type="ECO:0000256" key="4">
    <source>
        <dbReference type="ARBA" id="ARBA00023136"/>
    </source>
</evidence>
<feature type="region of interest" description="Disordered" evidence="5">
    <location>
        <begin position="381"/>
        <end position="400"/>
    </location>
</feature>
<dbReference type="OMA" id="EIHFWEV"/>
<dbReference type="eggNOG" id="KOG2890">
    <property type="taxonomic scope" value="Eukaryota"/>
</dbReference>
<feature type="region of interest" description="Disordered" evidence="5">
    <location>
        <begin position="438"/>
        <end position="457"/>
    </location>
</feature>
<dbReference type="GO" id="GO:0006890">
    <property type="term" value="P:retrograde vesicle-mediated transport, Golgi to endoplasmic reticulum"/>
    <property type="evidence" value="ECO:0007669"/>
    <property type="project" value="InterPro"/>
</dbReference>
<dbReference type="InterPro" id="IPR035952">
    <property type="entry name" value="Rhomboid-like_sf"/>
</dbReference>
<dbReference type="GO" id="GO:0005794">
    <property type="term" value="C:Golgi apparatus"/>
    <property type="evidence" value="ECO:0007669"/>
    <property type="project" value="TreeGrafter"/>
</dbReference>
<dbReference type="Pfam" id="PF08551">
    <property type="entry name" value="DUF1751"/>
    <property type="match status" value="1"/>
</dbReference>
<keyword evidence="3 6" id="KW-1133">Transmembrane helix</keyword>
<dbReference type="HOGENOM" id="CLU_043563_2_0_1"/>
<reference evidence="7 8" key="1">
    <citation type="journal article" date="2007" name="Nature">
        <title>Evolution of genes and genomes on the Drosophila phylogeny.</title>
        <authorList>
            <consortium name="Drosophila 12 Genomes Consortium"/>
            <person name="Clark A.G."/>
            <person name="Eisen M.B."/>
            <person name="Smith D.R."/>
            <person name="Bergman C.M."/>
            <person name="Oliver B."/>
            <person name="Markow T.A."/>
            <person name="Kaufman T.C."/>
            <person name="Kellis M."/>
            <person name="Gelbart W."/>
            <person name="Iyer V.N."/>
            <person name="Pollard D.A."/>
            <person name="Sackton T.B."/>
            <person name="Larracuente A.M."/>
            <person name="Singh N.D."/>
            <person name="Abad J.P."/>
            <person name="Abt D.N."/>
            <person name="Adryan B."/>
            <person name="Aguade M."/>
            <person name="Akashi H."/>
            <person name="Anderson W.W."/>
            <person name="Aquadro C.F."/>
            <person name="Ardell D.H."/>
            <person name="Arguello R."/>
            <person name="Artieri C.G."/>
            <person name="Barbash D.A."/>
            <person name="Barker D."/>
            <person name="Barsanti P."/>
            <person name="Batterham P."/>
            <person name="Batzoglou S."/>
            <person name="Begun D."/>
            <person name="Bhutkar A."/>
            <person name="Blanco E."/>
            <person name="Bosak S.A."/>
            <person name="Bradley R.K."/>
            <person name="Brand A.D."/>
            <person name="Brent M.R."/>
            <person name="Brooks A.N."/>
            <person name="Brown R.H."/>
            <person name="Butlin R.K."/>
            <person name="Caggese C."/>
            <person name="Calvi B.R."/>
            <person name="Bernardo de Carvalho A."/>
            <person name="Caspi A."/>
            <person name="Castrezana S."/>
            <person name="Celniker S.E."/>
            <person name="Chang J.L."/>
            <person name="Chapple C."/>
            <person name="Chatterji S."/>
            <person name="Chinwalla A."/>
            <person name="Civetta A."/>
            <person name="Clifton S.W."/>
            <person name="Comeron J.M."/>
            <person name="Costello J.C."/>
            <person name="Coyne J.A."/>
            <person name="Daub J."/>
            <person name="David R.G."/>
            <person name="Delcher A.L."/>
            <person name="Delehaunty K."/>
            <person name="Do C.B."/>
            <person name="Ebling H."/>
            <person name="Edwards K."/>
            <person name="Eickbush T."/>
            <person name="Evans J.D."/>
            <person name="Filipski A."/>
            <person name="Findeiss S."/>
            <person name="Freyhult E."/>
            <person name="Fulton L."/>
            <person name="Fulton R."/>
            <person name="Garcia A.C."/>
            <person name="Gardiner A."/>
            <person name="Garfield D.A."/>
            <person name="Garvin B.E."/>
            <person name="Gibson G."/>
            <person name="Gilbert D."/>
            <person name="Gnerre S."/>
            <person name="Godfrey J."/>
            <person name="Good R."/>
            <person name="Gotea V."/>
            <person name="Gravely B."/>
            <person name="Greenberg A.J."/>
            <person name="Griffiths-Jones S."/>
            <person name="Gross S."/>
            <person name="Guigo R."/>
            <person name="Gustafson E.A."/>
            <person name="Haerty W."/>
            <person name="Hahn M.W."/>
            <person name="Halligan D.L."/>
            <person name="Halpern A.L."/>
            <person name="Halter G.M."/>
            <person name="Han M.V."/>
            <person name="Heger A."/>
            <person name="Hillier L."/>
            <person name="Hinrichs A.S."/>
            <person name="Holmes I."/>
            <person name="Hoskins R.A."/>
            <person name="Hubisz M.J."/>
            <person name="Hultmark D."/>
            <person name="Huntley M.A."/>
            <person name="Jaffe D.B."/>
            <person name="Jagadeeshan S."/>
            <person name="Jeck W.R."/>
            <person name="Johnson J."/>
            <person name="Jones C.D."/>
            <person name="Jordan W.C."/>
            <person name="Karpen G.H."/>
            <person name="Kataoka E."/>
            <person name="Keightley P.D."/>
            <person name="Kheradpour P."/>
            <person name="Kirkness E.F."/>
            <person name="Koerich L.B."/>
            <person name="Kristiansen K."/>
            <person name="Kudrna D."/>
            <person name="Kulathinal R.J."/>
            <person name="Kumar S."/>
            <person name="Kwok R."/>
            <person name="Lander E."/>
            <person name="Langley C.H."/>
            <person name="Lapoint R."/>
            <person name="Lazzaro B.P."/>
            <person name="Lee S.J."/>
            <person name="Levesque L."/>
            <person name="Li R."/>
            <person name="Lin C.F."/>
            <person name="Lin M.F."/>
            <person name="Lindblad-Toh K."/>
            <person name="Llopart A."/>
            <person name="Long M."/>
            <person name="Low L."/>
            <person name="Lozovsky E."/>
            <person name="Lu J."/>
            <person name="Luo M."/>
            <person name="Machado C.A."/>
            <person name="Makalowski W."/>
            <person name="Marzo M."/>
            <person name="Matsuda M."/>
            <person name="Matzkin L."/>
            <person name="McAllister B."/>
            <person name="McBride C.S."/>
            <person name="McKernan B."/>
            <person name="McKernan K."/>
            <person name="Mendez-Lago M."/>
            <person name="Minx P."/>
            <person name="Mollenhauer M.U."/>
            <person name="Montooth K."/>
            <person name="Mount S.M."/>
            <person name="Mu X."/>
            <person name="Myers E."/>
            <person name="Negre B."/>
            <person name="Newfeld S."/>
            <person name="Nielsen R."/>
            <person name="Noor M.A."/>
            <person name="O'Grady P."/>
            <person name="Pachter L."/>
            <person name="Papaceit M."/>
            <person name="Parisi M.J."/>
            <person name="Parisi M."/>
            <person name="Parts L."/>
            <person name="Pedersen J.S."/>
            <person name="Pesole G."/>
            <person name="Phillippy A.M."/>
            <person name="Ponting C.P."/>
            <person name="Pop M."/>
            <person name="Porcelli D."/>
            <person name="Powell J.R."/>
            <person name="Prohaska S."/>
            <person name="Pruitt K."/>
            <person name="Puig M."/>
            <person name="Quesneville H."/>
            <person name="Ram K.R."/>
            <person name="Rand D."/>
            <person name="Rasmussen M.D."/>
            <person name="Reed L.K."/>
            <person name="Reenan R."/>
            <person name="Reily A."/>
            <person name="Remington K.A."/>
            <person name="Rieger T.T."/>
            <person name="Ritchie M.G."/>
            <person name="Robin C."/>
            <person name="Rogers Y.H."/>
            <person name="Rohde C."/>
            <person name="Rozas J."/>
            <person name="Rubenfield M.J."/>
            <person name="Ruiz A."/>
            <person name="Russo S."/>
            <person name="Salzberg S.L."/>
            <person name="Sanchez-Gracia A."/>
            <person name="Saranga D.J."/>
            <person name="Sato H."/>
            <person name="Schaeffer S.W."/>
            <person name="Schatz M.C."/>
            <person name="Schlenke T."/>
            <person name="Schwartz R."/>
            <person name="Segarra C."/>
            <person name="Singh R.S."/>
            <person name="Sirot L."/>
            <person name="Sirota M."/>
            <person name="Sisneros N.B."/>
            <person name="Smith C.D."/>
            <person name="Smith T.F."/>
            <person name="Spieth J."/>
            <person name="Stage D.E."/>
            <person name="Stark A."/>
            <person name="Stephan W."/>
            <person name="Strausberg R.L."/>
            <person name="Strempel S."/>
            <person name="Sturgill D."/>
            <person name="Sutton G."/>
            <person name="Sutton G.G."/>
            <person name="Tao W."/>
            <person name="Teichmann S."/>
            <person name="Tobari Y.N."/>
            <person name="Tomimura Y."/>
            <person name="Tsolas J.M."/>
            <person name="Valente V.L."/>
            <person name="Venter E."/>
            <person name="Venter J.C."/>
            <person name="Vicario S."/>
            <person name="Vieira F.G."/>
            <person name="Vilella A.J."/>
            <person name="Villasante A."/>
            <person name="Walenz B."/>
            <person name="Wang J."/>
            <person name="Wasserman M."/>
            <person name="Watts T."/>
            <person name="Wilson D."/>
            <person name="Wilson R.K."/>
            <person name="Wing R.A."/>
            <person name="Wolfner M.F."/>
            <person name="Wong A."/>
            <person name="Wong G.K."/>
            <person name="Wu C.I."/>
            <person name="Wu G."/>
            <person name="Yamamoto D."/>
            <person name="Yang H.P."/>
            <person name="Yang S.P."/>
            <person name="Yorke J.A."/>
            <person name="Yoshida K."/>
            <person name="Zdobnov E."/>
            <person name="Zhang P."/>
            <person name="Zhang Y."/>
            <person name="Zimin A.V."/>
            <person name="Baldwin J."/>
            <person name="Abdouelleil A."/>
            <person name="Abdulkadir J."/>
            <person name="Abebe A."/>
            <person name="Abera B."/>
            <person name="Abreu J."/>
            <person name="Acer S.C."/>
            <person name="Aftuck L."/>
            <person name="Alexander A."/>
            <person name="An P."/>
            <person name="Anderson E."/>
            <person name="Anderson S."/>
            <person name="Arachi H."/>
            <person name="Azer M."/>
            <person name="Bachantsang P."/>
            <person name="Barry A."/>
            <person name="Bayul T."/>
            <person name="Berlin A."/>
            <person name="Bessette D."/>
            <person name="Bloom T."/>
            <person name="Blye J."/>
            <person name="Boguslavskiy L."/>
            <person name="Bonnet C."/>
            <person name="Boukhgalter B."/>
            <person name="Bourzgui I."/>
            <person name="Brown A."/>
            <person name="Cahill P."/>
            <person name="Channer S."/>
            <person name="Cheshatsang Y."/>
            <person name="Chuda L."/>
            <person name="Citroen M."/>
            <person name="Collymore A."/>
            <person name="Cooke P."/>
            <person name="Costello M."/>
            <person name="D'Aco K."/>
            <person name="Daza R."/>
            <person name="De Haan G."/>
            <person name="DeGray S."/>
            <person name="DeMaso C."/>
            <person name="Dhargay N."/>
            <person name="Dooley K."/>
            <person name="Dooley E."/>
            <person name="Doricent M."/>
            <person name="Dorje P."/>
            <person name="Dorjee K."/>
            <person name="Dupes A."/>
            <person name="Elong R."/>
            <person name="Falk J."/>
            <person name="Farina A."/>
            <person name="Faro S."/>
            <person name="Ferguson D."/>
            <person name="Fisher S."/>
            <person name="Foley C.D."/>
            <person name="Franke A."/>
            <person name="Friedrich D."/>
            <person name="Gadbois L."/>
            <person name="Gearin G."/>
            <person name="Gearin C.R."/>
            <person name="Giannoukos G."/>
            <person name="Goode T."/>
            <person name="Graham J."/>
            <person name="Grandbois E."/>
            <person name="Grewal S."/>
            <person name="Gyaltsen K."/>
            <person name="Hafez N."/>
            <person name="Hagos B."/>
            <person name="Hall J."/>
            <person name="Henson C."/>
            <person name="Hollinger A."/>
            <person name="Honan T."/>
            <person name="Huard M.D."/>
            <person name="Hughes L."/>
            <person name="Hurhula B."/>
            <person name="Husby M.E."/>
            <person name="Kamat A."/>
            <person name="Kanga B."/>
            <person name="Kashin S."/>
            <person name="Khazanovich D."/>
            <person name="Kisner P."/>
            <person name="Lance K."/>
            <person name="Lara M."/>
            <person name="Lee W."/>
            <person name="Lennon N."/>
            <person name="Letendre F."/>
            <person name="LeVine R."/>
            <person name="Lipovsky A."/>
            <person name="Liu X."/>
            <person name="Liu J."/>
            <person name="Liu S."/>
            <person name="Lokyitsang T."/>
            <person name="Lokyitsang Y."/>
            <person name="Lubonja R."/>
            <person name="Lui A."/>
            <person name="MacDonald P."/>
            <person name="Magnisalis V."/>
            <person name="Maru K."/>
            <person name="Matthews C."/>
            <person name="McCusker W."/>
            <person name="McDonough S."/>
            <person name="Mehta T."/>
            <person name="Meldrim J."/>
            <person name="Meneus L."/>
            <person name="Mihai O."/>
            <person name="Mihalev A."/>
            <person name="Mihova T."/>
            <person name="Mittelman R."/>
            <person name="Mlenga V."/>
            <person name="Montmayeur A."/>
            <person name="Mulrain L."/>
            <person name="Navidi A."/>
            <person name="Naylor J."/>
            <person name="Negash T."/>
            <person name="Nguyen T."/>
            <person name="Nguyen N."/>
            <person name="Nicol R."/>
            <person name="Norbu C."/>
            <person name="Norbu N."/>
            <person name="Novod N."/>
            <person name="O'Neill B."/>
            <person name="Osman S."/>
            <person name="Markiewicz E."/>
            <person name="Oyono O.L."/>
            <person name="Patti C."/>
            <person name="Phunkhang P."/>
            <person name="Pierre F."/>
            <person name="Priest M."/>
            <person name="Raghuraman S."/>
            <person name="Rege F."/>
            <person name="Reyes R."/>
            <person name="Rise C."/>
            <person name="Rogov P."/>
            <person name="Ross K."/>
            <person name="Ryan E."/>
            <person name="Settipalli S."/>
            <person name="Shea T."/>
            <person name="Sherpa N."/>
            <person name="Shi L."/>
            <person name="Shih D."/>
            <person name="Sparrow T."/>
            <person name="Spaulding J."/>
            <person name="Stalker J."/>
            <person name="Stange-Thomann N."/>
            <person name="Stavropoulos S."/>
            <person name="Stone C."/>
            <person name="Strader C."/>
            <person name="Tesfaye S."/>
            <person name="Thomson T."/>
            <person name="Thoulutsang Y."/>
            <person name="Thoulutsang D."/>
            <person name="Topham K."/>
            <person name="Topping I."/>
            <person name="Tsamla T."/>
            <person name="Vassiliev H."/>
            <person name="Vo A."/>
            <person name="Wangchuk T."/>
            <person name="Wangdi T."/>
            <person name="Weiand M."/>
            <person name="Wilkinson J."/>
            <person name="Wilson A."/>
            <person name="Yadav S."/>
            <person name="Young G."/>
            <person name="Yu Q."/>
            <person name="Zembek L."/>
            <person name="Zhong D."/>
            <person name="Zimmer A."/>
            <person name="Zwirko Z."/>
            <person name="Jaffe D.B."/>
            <person name="Alvarez P."/>
            <person name="Brockman W."/>
            <person name="Butler J."/>
            <person name="Chin C."/>
            <person name="Gnerre S."/>
            <person name="Grabherr M."/>
            <person name="Kleber M."/>
            <person name="Mauceli E."/>
            <person name="MacCallum I."/>
        </authorList>
    </citation>
    <scope>NUCLEOTIDE SEQUENCE [LARGE SCALE GENOMIC DNA]</scope>
    <source>
        <strain evidence="8">Tucson 15287-2541.00</strain>
    </source>
</reference>
<dbReference type="SMART" id="SM01160">
    <property type="entry name" value="DUF1751"/>
    <property type="match status" value="1"/>
</dbReference>
<dbReference type="OrthoDB" id="73612at2759"/>
<feature type="transmembrane region" description="Helical" evidence="6">
    <location>
        <begin position="63"/>
        <end position="86"/>
    </location>
</feature>
<dbReference type="Proteomes" id="UP000001070">
    <property type="component" value="Unassembled WGS sequence"/>
</dbReference>
<keyword evidence="2 6" id="KW-0812">Transmembrane</keyword>
<dbReference type="GO" id="GO:0016020">
    <property type="term" value="C:membrane"/>
    <property type="evidence" value="ECO:0007669"/>
    <property type="project" value="UniProtKB-SubCell"/>
</dbReference>
<gene>
    <name evidence="7" type="primary">Dgri\GH13250</name>
    <name evidence="7" type="ORF">Dgri_GH13250</name>
</gene>
<dbReference type="AlphaFoldDB" id="B4JQ74"/>
<dbReference type="PANTHER" id="PTHR13377">
    <property type="entry name" value="PLACENTAL PROTEIN 6"/>
    <property type="match status" value="1"/>
</dbReference>
<dbReference type="PANTHER" id="PTHR13377:SF3">
    <property type="entry name" value="TRANSMEMBRANE PROTEIN 115"/>
    <property type="match status" value="1"/>
</dbReference>
<name>B4JQ74_DROGR</name>
<dbReference type="PhylomeDB" id="B4JQ74"/>
<proteinExistence type="predicted"/>
<organism evidence="8">
    <name type="scientific">Drosophila grimshawi</name>
    <name type="common">Hawaiian fruit fly</name>
    <name type="synonym">Idiomyia grimshawi</name>
    <dbReference type="NCBI Taxonomy" id="7222"/>
    <lineage>
        <taxon>Eukaryota</taxon>
        <taxon>Metazoa</taxon>
        <taxon>Ecdysozoa</taxon>
        <taxon>Arthropoda</taxon>
        <taxon>Hexapoda</taxon>
        <taxon>Insecta</taxon>
        <taxon>Pterygota</taxon>
        <taxon>Neoptera</taxon>
        <taxon>Endopterygota</taxon>
        <taxon>Diptera</taxon>
        <taxon>Brachycera</taxon>
        <taxon>Muscomorpha</taxon>
        <taxon>Ephydroidea</taxon>
        <taxon>Drosophilidae</taxon>
        <taxon>Drosophila</taxon>
        <taxon>Hawaiian Drosophila</taxon>
    </lineage>
</organism>
<accession>B4JQ74</accession>
<dbReference type="InterPro" id="IPR013861">
    <property type="entry name" value="TMEM115/Pdh1/Rbl19"/>
</dbReference>
<feature type="compositionally biased region" description="Basic residues" evidence="5">
    <location>
        <begin position="334"/>
        <end position="364"/>
    </location>
</feature>
<keyword evidence="4 6" id="KW-0472">Membrane</keyword>
<feature type="compositionally biased region" description="Polar residues" evidence="5">
    <location>
        <begin position="384"/>
        <end position="396"/>
    </location>
</feature>
<dbReference type="STRING" id="7222.B4JQ74"/>
<dbReference type="Gene3D" id="1.20.1540.10">
    <property type="entry name" value="Rhomboid-like"/>
    <property type="match status" value="1"/>
</dbReference>
<dbReference type="FunCoup" id="B4JQ74">
    <property type="interactions" value="1911"/>
</dbReference>
<feature type="compositionally biased region" description="Low complexity" evidence="5">
    <location>
        <begin position="365"/>
        <end position="375"/>
    </location>
</feature>
<feature type="region of interest" description="Disordered" evidence="5">
    <location>
        <begin position="409"/>
        <end position="428"/>
    </location>
</feature>
<evidence type="ECO:0000256" key="1">
    <source>
        <dbReference type="ARBA" id="ARBA00004141"/>
    </source>
</evidence>
<dbReference type="SUPFAM" id="SSF144091">
    <property type="entry name" value="Rhomboid-like"/>
    <property type="match status" value="1"/>
</dbReference>
<evidence type="ECO:0000313" key="7">
    <source>
        <dbReference type="EMBL" id="EDV99054.1"/>
    </source>
</evidence>
<feature type="transmembrane region" description="Helical" evidence="6">
    <location>
        <begin position="176"/>
        <end position="192"/>
    </location>
</feature>
<evidence type="ECO:0000256" key="2">
    <source>
        <dbReference type="ARBA" id="ARBA00022692"/>
    </source>
</evidence>
<feature type="transmembrane region" description="Helical" evidence="6">
    <location>
        <begin position="107"/>
        <end position="129"/>
    </location>
</feature>
<protein>
    <submittedName>
        <fullName evidence="7">GH13250</fullName>
    </submittedName>
</protein>
<evidence type="ECO:0000256" key="6">
    <source>
        <dbReference type="SAM" id="Phobius"/>
    </source>
</evidence>
<evidence type="ECO:0000313" key="8">
    <source>
        <dbReference type="Proteomes" id="UP000001070"/>
    </source>
</evidence>
<sequence length="457" mass="50804">MSAPLIRNVPYLKQQLTALLHNTSPVITLICLVTTFGYLLSFSEKAVLLLSVTPGSFLPNGKFWIWTAFTFCFIELHWWEVIVDVVTVGLCGKMLEPLWGQFEMFKFFALSNFGVSLLTTLYYLFYYIVTRNPTILFDVHIHGLAGYVAGICVAVRQIMPDHLIFKTRYGRLTNRNVPLTVLILAIIGWAIGMLDGTYPAMFASGAIVSWIYLRFYQHHPNGRGDSSESFTFVSFFPNVSQPFISILVNPIYNCCLRVGVVKTPTPLRSISTASLTSVSVQMPGVDPHDIERRRQIALKALSERLKATDSTRHAPLPKSFPQQPHQQQQQHQQSQHKHHSHSHGAGHGHSHSHGQAHGHGHSHGSHAAQAAQAAQPDFVKPDALQQQQQVPITTARSEPRMISTMSTIAIPMPAPPPKQEVADPKEEEEEEKLLLLPPPAAISPRNTLIDLDGGESA</sequence>
<evidence type="ECO:0000256" key="5">
    <source>
        <dbReference type="SAM" id="MobiDB-lite"/>
    </source>
</evidence>
<evidence type="ECO:0000256" key="3">
    <source>
        <dbReference type="ARBA" id="ARBA00022989"/>
    </source>
</evidence>
<dbReference type="InParanoid" id="B4JQ74"/>
<feature type="transmembrane region" description="Helical" evidence="6">
    <location>
        <begin position="135"/>
        <end position="155"/>
    </location>
</feature>
<feature type="transmembrane region" description="Helical" evidence="6">
    <location>
        <begin position="20"/>
        <end position="43"/>
    </location>
</feature>
<dbReference type="FunFam" id="1.20.1540.10:FF:000004">
    <property type="entry name" value="Transmembrane protein 115"/>
    <property type="match status" value="1"/>
</dbReference>